<proteinExistence type="predicted"/>
<evidence type="ECO:0008006" key="4">
    <source>
        <dbReference type="Google" id="ProtNLM"/>
    </source>
</evidence>
<gene>
    <name evidence="2" type="ORF">GH714_025481</name>
</gene>
<feature type="chain" id="PRO_5025599642" description="Remorin C-terminal domain-containing protein" evidence="1">
    <location>
        <begin position="18"/>
        <end position="128"/>
    </location>
</feature>
<comment type="caution">
    <text evidence="2">The sequence shown here is derived from an EMBL/GenBank/DDBJ whole genome shotgun (WGS) entry which is preliminary data.</text>
</comment>
<dbReference type="Proteomes" id="UP000467840">
    <property type="component" value="Chromosome 1"/>
</dbReference>
<dbReference type="AlphaFoldDB" id="A0A6A6LF21"/>
<accession>A0A6A6LF21</accession>
<feature type="signal peptide" evidence="1">
    <location>
        <begin position="1"/>
        <end position="17"/>
    </location>
</feature>
<evidence type="ECO:0000256" key="1">
    <source>
        <dbReference type="SAM" id="SignalP"/>
    </source>
</evidence>
<keyword evidence="3" id="KW-1185">Reference proteome</keyword>
<reference evidence="2 3" key="1">
    <citation type="journal article" date="2020" name="Mol. Plant">
        <title>The Chromosome-Based Rubber Tree Genome Provides New Insights into Spurge Genome Evolution and Rubber Biosynthesis.</title>
        <authorList>
            <person name="Liu J."/>
            <person name="Shi C."/>
            <person name="Shi C.C."/>
            <person name="Li W."/>
            <person name="Zhang Q.J."/>
            <person name="Zhang Y."/>
            <person name="Li K."/>
            <person name="Lu H.F."/>
            <person name="Shi C."/>
            <person name="Zhu S.T."/>
            <person name="Xiao Z.Y."/>
            <person name="Nan H."/>
            <person name="Yue Y."/>
            <person name="Zhu X.G."/>
            <person name="Wu Y."/>
            <person name="Hong X.N."/>
            <person name="Fan G.Y."/>
            <person name="Tong Y."/>
            <person name="Zhang D."/>
            <person name="Mao C.L."/>
            <person name="Liu Y.L."/>
            <person name="Hao S.J."/>
            <person name="Liu W.Q."/>
            <person name="Lv M.Q."/>
            <person name="Zhang H.B."/>
            <person name="Liu Y."/>
            <person name="Hu-Tang G.R."/>
            <person name="Wang J.P."/>
            <person name="Wang J.H."/>
            <person name="Sun Y.H."/>
            <person name="Ni S.B."/>
            <person name="Chen W.B."/>
            <person name="Zhang X.C."/>
            <person name="Jiao Y.N."/>
            <person name="Eichler E.E."/>
            <person name="Li G.H."/>
            <person name="Liu X."/>
            <person name="Gao L.Z."/>
        </authorList>
    </citation>
    <scope>NUCLEOTIDE SEQUENCE [LARGE SCALE GENOMIC DNA]</scope>
    <source>
        <strain evidence="3">cv. GT1</strain>
        <tissue evidence="2">Leaf</tissue>
    </source>
</reference>
<evidence type="ECO:0000313" key="3">
    <source>
        <dbReference type="Proteomes" id="UP000467840"/>
    </source>
</evidence>
<keyword evidence="1" id="KW-0732">Signal</keyword>
<sequence>MAFLRLIKCMLIDFHVSVIFDAVLINGPCLVQFPLWNSFHLQKAKEFHKQKGMMQQTEAIQANKKHVLADLGKTNDETTKDLEEWRNLESEMKQAIVDWVGAKEKLALANVRWKLFKEDLGLGKFNIS</sequence>
<name>A0A6A6LF21_HEVBR</name>
<protein>
    <recommendedName>
        <fullName evidence="4">Remorin C-terminal domain-containing protein</fullName>
    </recommendedName>
</protein>
<dbReference type="EMBL" id="JAAGAX010000011">
    <property type="protein sequence ID" value="KAF2298703.1"/>
    <property type="molecule type" value="Genomic_DNA"/>
</dbReference>
<evidence type="ECO:0000313" key="2">
    <source>
        <dbReference type="EMBL" id="KAF2298703.1"/>
    </source>
</evidence>
<organism evidence="2 3">
    <name type="scientific">Hevea brasiliensis</name>
    <name type="common">Para rubber tree</name>
    <name type="synonym">Siphonia brasiliensis</name>
    <dbReference type="NCBI Taxonomy" id="3981"/>
    <lineage>
        <taxon>Eukaryota</taxon>
        <taxon>Viridiplantae</taxon>
        <taxon>Streptophyta</taxon>
        <taxon>Embryophyta</taxon>
        <taxon>Tracheophyta</taxon>
        <taxon>Spermatophyta</taxon>
        <taxon>Magnoliopsida</taxon>
        <taxon>eudicotyledons</taxon>
        <taxon>Gunneridae</taxon>
        <taxon>Pentapetalae</taxon>
        <taxon>rosids</taxon>
        <taxon>fabids</taxon>
        <taxon>Malpighiales</taxon>
        <taxon>Euphorbiaceae</taxon>
        <taxon>Crotonoideae</taxon>
        <taxon>Micrandreae</taxon>
        <taxon>Hevea</taxon>
    </lineage>
</organism>